<evidence type="ECO:0000313" key="3">
    <source>
        <dbReference type="EMBL" id="CAI2378706.1"/>
    </source>
</evidence>
<feature type="coiled-coil region" evidence="1">
    <location>
        <begin position="33"/>
        <end position="109"/>
    </location>
</feature>
<feature type="transmembrane region" description="Helical" evidence="2">
    <location>
        <begin position="218"/>
        <end position="237"/>
    </location>
</feature>
<evidence type="ECO:0000256" key="1">
    <source>
        <dbReference type="SAM" id="Coils"/>
    </source>
</evidence>
<keyword evidence="2" id="KW-0812">Transmembrane</keyword>
<keyword evidence="2" id="KW-0472">Membrane</keyword>
<protein>
    <submittedName>
        <fullName evidence="3">Uncharacterized protein</fullName>
    </submittedName>
</protein>
<name>A0AAD1XUC8_EUPCR</name>
<proteinExistence type="predicted"/>
<comment type="caution">
    <text evidence="3">The sequence shown here is derived from an EMBL/GenBank/DDBJ whole genome shotgun (WGS) entry which is preliminary data.</text>
</comment>
<gene>
    <name evidence="3" type="ORF">ECRASSUSDP1_LOCUS20105</name>
</gene>
<keyword evidence="2" id="KW-1133">Transmembrane helix</keyword>
<keyword evidence="1" id="KW-0175">Coiled coil</keyword>
<accession>A0AAD1XUC8</accession>
<dbReference type="AlphaFoldDB" id="A0AAD1XUC8"/>
<organism evidence="3 4">
    <name type="scientific">Euplotes crassus</name>
    <dbReference type="NCBI Taxonomy" id="5936"/>
    <lineage>
        <taxon>Eukaryota</taxon>
        <taxon>Sar</taxon>
        <taxon>Alveolata</taxon>
        <taxon>Ciliophora</taxon>
        <taxon>Intramacronucleata</taxon>
        <taxon>Spirotrichea</taxon>
        <taxon>Hypotrichia</taxon>
        <taxon>Euplotida</taxon>
        <taxon>Euplotidae</taxon>
        <taxon>Moneuplotes</taxon>
    </lineage>
</organism>
<sequence>MEDSSFNDTLDFETDLAKDTPENHELDTLKGQIEDFLTEKPEIERKLEEEKAKLKEASRGLQDLKAKVEENSIQLNKNKIDLDNEIQKKDKLEENLLEVEAALDKMRKELKWIIKSQSGQTYIEPEGYREFKKDANLKILNQLQEESTSITRTVRRRQKVALTNYQCVEQKVEGIDKLLLKITHKEDMFMLENEKLQETQARVQNLREELLKTKMFKYMVYLVCGILLMLSIVCGKYF</sequence>
<evidence type="ECO:0000313" key="4">
    <source>
        <dbReference type="Proteomes" id="UP001295684"/>
    </source>
</evidence>
<dbReference type="Proteomes" id="UP001295684">
    <property type="component" value="Unassembled WGS sequence"/>
</dbReference>
<keyword evidence="4" id="KW-1185">Reference proteome</keyword>
<reference evidence="3" key="1">
    <citation type="submission" date="2023-07" db="EMBL/GenBank/DDBJ databases">
        <authorList>
            <consortium name="AG Swart"/>
            <person name="Singh M."/>
            <person name="Singh A."/>
            <person name="Seah K."/>
            <person name="Emmerich C."/>
        </authorList>
    </citation>
    <scope>NUCLEOTIDE SEQUENCE</scope>
    <source>
        <strain evidence="3">DP1</strain>
    </source>
</reference>
<evidence type="ECO:0000256" key="2">
    <source>
        <dbReference type="SAM" id="Phobius"/>
    </source>
</evidence>
<dbReference type="EMBL" id="CAMPGE010020465">
    <property type="protein sequence ID" value="CAI2378706.1"/>
    <property type="molecule type" value="Genomic_DNA"/>
</dbReference>